<dbReference type="PROSITE" id="PS00356">
    <property type="entry name" value="HTH_LACI_1"/>
    <property type="match status" value="1"/>
</dbReference>
<dbReference type="Gene3D" id="3.40.50.2300">
    <property type="match status" value="2"/>
</dbReference>
<organism evidence="6 7">
    <name type="scientific">Deinococcus metalli</name>
    <dbReference type="NCBI Taxonomy" id="1141878"/>
    <lineage>
        <taxon>Bacteria</taxon>
        <taxon>Thermotogati</taxon>
        <taxon>Deinococcota</taxon>
        <taxon>Deinococci</taxon>
        <taxon>Deinococcales</taxon>
        <taxon>Deinococcaceae</taxon>
        <taxon>Deinococcus</taxon>
    </lineage>
</organism>
<sequence>MPMARSATRRAAGSQEHDAAPVPTIHDVAIRAGVGAGTVSRVLNRHPKVSDAVRARVTQAIHDLKYTPNPHARQFAGGRSYSIATVLPVVATDFYLRLLTGLEDTCHAAHYDTALFPLLSQERLARLLTPGSLVGQADGLVMVTYDLTEMFDPSATQIRQPVVLANAFTPKLDCAYVDNHLGGRLAGEHAVTRPGELYAIWVATDLDALFSTRVFKDRRAGFHDVVTAAGRSIRHEMFTRYDSLAIHQAVCALLDDAVFPCTVFAAADQIAAVMLDEAGRRALRVGEDLRIIGFDDHPWSAERGLTTVHQPVGQMGAEAGRLLLSRLNGYSGPPREARLAPHLVVRATA</sequence>
<keyword evidence="7" id="KW-1185">Reference proteome</keyword>
<evidence type="ECO:0000259" key="5">
    <source>
        <dbReference type="PROSITE" id="PS50932"/>
    </source>
</evidence>
<keyword evidence="2" id="KW-0238">DNA-binding</keyword>
<evidence type="ECO:0000313" key="7">
    <source>
        <dbReference type="Proteomes" id="UP000619376"/>
    </source>
</evidence>
<evidence type="ECO:0000313" key="6">
    <source>
        <dbReference type="EMBL" id="GHF43427.1"/>
    </source>
</evidence>
<dbReference type="Pfam" id="PF00356">
    <property type="entry name" value="LacI"/>
    <property type="match status" value="1"/>
</dbReference>
<accession>A0ABQ3JLR9</accession>
<proteinExistence type="predicted"/>
<evidence type="ECO:0000256" key="2">
    <source>
        <dbReference type="ARBA" id="ARBA00023125"/>
    </source>
</evidence>
<dbReference type="Gene3D" id="1.10.260.40">
    <property type="entry name" value="lambda repressor-like DNA-binding domains"/>
    <property type="match status" value="1"/>
</dbReference>
<dbReference type="EMBL" id="BNAJ01000004">
    <property type="protein sequence ID" value="GHF43427.1"/>
    <property type="molecule type" value="Genomic_DNA"/>
</dbReference>
<dbReference type="InterPro" id="IPR000843">
    <property type="entry name" value="HTH_LacI"/>
</dbReference>
<evidence type="ECO:0000256" key="3">
    <source>
        <dbReference type="ARBA" id="ARBA00023163"/>
    </source>
</evidence>
<dbReference type="InterPro" id="IPR010982">
    <property type="entry name" value="Lambda_DNA-bd_dom_sf"/>
</dbReference>
<dbReference type="CDD" id="cd01392">
    <property type="entry name" value="HTH_LacI"/>
    <property type="match status" value="1"/>
</dbReference>
<dbReference type="PANTHER" id="PTHR30146">
    <property type="entry name" value="LACI-RELATED TRANSCRIPTIONAL REPRESSOR"/>
    <property type="match status" value="1"/>
</dbReference>
<evidence type="ECO:0000256" key="1">
    <source>
        <dbReference type="ARBA" id="ARBA00023015"/>
    </source>
</evidence>
<dbReference type="Proteomes" id="UP000619376">
    <property type="component" value="Unassembled WGS sequence"/>
</dbReference>
<dbReference type="PANTHER" id="PTHR30146:SF120">
    <property type="entry name" value="ALANINE RACEMASE"/>
    <property type="match status" value="1"/>
</dbReference>
<dbReference type="SUPFAM" id="SSF47413">
    <property type="entry name" value="lambda repressor-like DNA-binding domains"/>
    <property type="match status" value="1"/>
</dbReference>
<dbReference type="InterPro" id="IPR046335">
    <property type="entry name" value="LacI/GalR-like_sensor"/>
</dbReference>
<keyword evidence="3" id="KW-0804">Transcription</keyword>
<evidence type="ECO:0000256" key="4">
    <source>
        <dbReference type="SAM" id="MobiDB-lite"/>
    </source>
</evidence>
<reference evidence="7" key="1">
    <citation type="journal article" date="2019" name="Int. J. Syst. Evol. Microbiol.">
        <title>The Global Catalogue of Microorganisms (GCM) 10K type strain sequencing project: providing services to taxonomists for standard genome sequencing and annotation.</title>
        <authorList>
            <consortium name="The Broad Institute Genomics Platform"/>
            <consortium name="The Broad Institute Genome Sequencing Center for Infectious Disease"/>
            <person name="Wu L."/>
            <person name="Ma J."/>
        </authorList>
    </citation>
    <scope>NUCLEOTIDE SEQUENCE [LARGE SCALE GENOMIC DNA]</scope>
    <source>
        <strain evidence="7">CGMCC 1.18437</strain>
    </source>
</reference>
<dbReference type="PROSITE" id="PS50932">
    <property type="entry name" value="HTH_LACI_2"/>
    <property type="match status" value="1"/>
</dbReference>
<comment type="caution">
    <text evidence="6">The sequence shown here is derived from an EMBL/GenBank/DDBJ whole genome shotgun (WGS) entry which is preliminary data.</text>
</comment>
<dbReference type="SMART" id="SM00354">
    <property type="entry name" value="HTH_LACI"/>
    <property type="match status" value="1"/>
</dbReference>
<dbReference type="SUPFAM" id="SSF53822">
    <property type="entry name" value="Periplasmic binding protein-like I"/>
    <property type="match status" value="1"/>
</dbReference>
<feature type="region of interest" description="Disordered" evidence="4">
    <location>
        <begin position="1"/>
        <end position="22"/>
    </location>
</feature>
<dbReference type="Pfam" id="PF13377">
    <property type="entry name" value="Peripla_BP_3"/>
    <property type="match status" value="1"/>
</dbReference>
<dbReference type="InterPro" id="IPR028082">
    <property type="entry name" value="Peripla_BP_I"/>
</dbReference>
<name>A0ABQ3JLR9_9DEIO</name>
<keyword evidence="1" id="KW-0805">Transcription regulation</keyword>
<feature type="domain" description="HTH lacI-type" evidence="5">
    <location>
        <begin position="23"/>
        <end position="77"/>
    </location>
</feature>
<gene>
    <name evidence="6" type="ORF">GCM10017781_19830</name>
</gene>
<protein>
    <submittedName>
        <fullName evidence="6">Transcriptional regulator</fullName>
    </submittedName>
</protein>